<organism evidence="2 3">
    <name type="scientific">Colletotrichum abscissum</name>
    <dbReference type="NCBI Taxonomy" id="1671311"/>
    <lineage>
        <taxon>Eukaryota</taxon>
        <taxon>Fungi</taxon>
        <taxon>Dikarya</taxon>
        <taxon>Ascomycota</taxon>
        <taxon>Pezizomycotina</taxon>
        <taxon>Sordariomycetes</taxon>
        <taxon>Hypocreomycetidae</taxon>
        <taxon>Glomerellales</taxon>
        <taxon>Glomerellaceae</taxon>
        <taxon>Colletotrichum</taxon>
        <taxon>Colletotrichum acutatum species complex</taxon>
    </lineage>
</organism>
<evidence type="ECO:0000256" key="1">
    <source>
        <dbReference type="SAM" id="MobiDB-lite"/>
    </source>
</evidence>
<evidence type="ECO:0000313" key="3">
    <source>
        <dbReference type="Proteomes" id="UP001056436"/>
    </source>
</evidence>
<protein>
    <submittedName>
        <fullName evidence="2">Uncharacterized protein</fullName>
    </submittedName>
</protein>
<evidence type="ECO:0000313" key="2">
    <source>
        <dbReference type="EMBL" id="KAI3550111.1"/>
    </source>
</evidence>
<dbReference type="AlphaFoldDB" id="A0A9Q0B3L7"/>
<gene>
    <name evidence="2" type="ORF">CABS02_07799</name>
</gene>
<sequence>MEGRGAAPHRAARDRHDAQAPDLSPCIFRHSTTTAPNIAGPLTPYWPTSPSSKLVFDPRKTTPKPQSSAVQWLILASALVSV</sequence>
<dbReference type="Proteomes" id="UP001056436">
    <property type="component" value="Unassembled WGS sequence"/>
</dbReference>
<feature type="region of interest" description="Disordered" evidence="1">
    <location>
        <begin position="1"/>
        <end position="23"/>
    </location>
</feature>
<keyword evidence="3" id="KW-1185">Reference proteome</keyword>
<dbReference type="EMBL" id="SDAQ01000043">
    <property type="protein sequence ID" value="KAI3550111.1"/>
    <property type="molecule type" value="Genomic_DNA"/>
</dbReference>
<proteinExistence type="predicted"/>
<reference evidence="2" key="1">
    <citation type="submission" date="2019-01" db="EMBL/GenBank/DDBJ databases">
        <title>Colletotrichum abscissum LGMF1257.</title>
        <authorList>
            <person name="Baroncelli R."/>
        </authorList>
    </citation>
    <scope>NUCLEOTIDE SEQUENCE</scope>
    <source>
        <strain evidence="2">Ca142</strain>
    </source>
</reference>
<accession>A0A9Q0B3L7</accession>
<name>A0A9Q0B3L7_9PEZI</name>
<comment type="caution">
    <text evidence="2">The sequence shown here is derived from an EMBL/GenBank/DDBJ whole genome shotgun (WGS) entry which is preliminary data.</text>
</comment>